<proteinExistence type="predicted"/>
<organism evidence="2 3">
    <name type="scientific">Streptococcus downei MFe28</name>
    <dbReference type="NCBI Taxonomy" id="764290"/>
    <lineage>
        <taxon>Bacteria</taxon>
        <taxon>Bacillati</taxon>
        <taxon>Bacillota</taxon>
        <taxon>Bacilli</taxon>
        <taxon>Lactobacillales</taxon>
        <taxon>Streptococcaceae</taxon>
        <taxon>Streptococcus</taxon>
    </lineage>
</organism>
<gene>
    <name evidence="2" type="ORF">NCTC11391_00116</name>
</gene>
<keyword evidence="1" id="KW-1133">Transmembrane helix</keyword>
<feature type="transmembrane region" description="Helical" evidence="1">
    <location>
        <begin position="56"/>
        <end position="75"/>
    </location>
</feature>
<reference evidence="2 3" key="1">
    <citation type="submission" date="2018-06" db="EMBL/GenBank/DDBJ databases">
        <authorList>
            <consortium name="Pathogen Informatics"/>
            <person name="Doyle S."/>
        </authorList>
    </citation>
    <scope>NUCLEOTIDE SEQUENCE [LARGE SCALE GENOMIC DNA]</scope>
    <source>
        <strain evidence="3">NCTC 11391</strain>
    </source>
</reference>
<dbReference type="EMBL" id="UHFA01000002">
    <property type="protein sequence ID" value="SUN35141.1"/>
    <property type="molecule type" value="Genomic_DNA"/>
</dbReference>
<feature type="transmembrane region" description="Helical" evidence="1">
    <location>
        <begin position="6"/>
        <end position="25"/>
    </location>
</feature>
<dbReference type="OrthoDB" id="10004038at2"/>
<feature type="transmembrane region" description="Helical" evidence="1">
    <location>
        <begin position="87"/>
        <end position="107"/>
    </location>
</feature>
<protein>
    <submittedName>
        <fullName evidence="2">Uncharacterized protein</fullName>
    </submittedName>
</protein>
<sequence>MLVQLLFIFILFMPALGLIFIGLALAPSHRKLLWLSWLGALVFGLSFYCLHLKIEFLFYSFFVLGPLIFGLGLPLDLSRAKRTQAGLSGLGILIIFGLTLLALARMLNRV</sequence>
<dbReference type="Proteomes" id="UP000254082">
    <property type="component" value="Unassembled WGS sequence"/>
</dbReference>
<dbReference type="AlphaFoldDB" id="A0A380JAV0"/>
<evidence type="ECO:0000313" key="2">
    <source>
        <dbReference type="EMBL" id="SUN35141.1"/>
    </source>
</evidence>
<evidence type="ECO:0000313" key="3">
    <source>
        <dbReference type="Proteomes" id="UP000254082"/>
    </source>
</evidence>
<name>A0A380JAV0_STRDO</name>
<accession>A0A380JAV0</accession>
<feature type="transmembrane region" description="Helical" evidence="1">
    <location>
        <begin position="32"/>
        <end position="50"/>
    </location>
</feature>
<keyword evidence="1" id="KW-0812">Transmembrane</keyword>
<keyword evidence="3" id="KW-1185">Reference proteome</keyword>
<evidence type="ECO:0000256" key="1">
    <source>
        <dbReference type="SAM" id="Phobius"/>
    </source>
</evidence>
<dbReference type="RefSeq" id="WP_002998915.1">
    <property type="nucleotide sequence ID" value="NZ_UHFA01000002.1"/>
</dbReference>
<keyword evidence="1" id="KW-0472">Membrane</keyword>